<organism evidence="3 4">
    <name type="scientific">Centaurea solstitialis</name>
    <name type="common">yellow star-thistle</name>
    <dbReference type="NCBI Taxonomy" id="347529"/>
    <lineage>
        <taxon>Eukaryota</taxon>
        <taxon>Viridiplantae</taxon>
        <taxon>Streptophyta</taxon>
        <taxon>Embryophyta</taxon>
        <taxon>Tracheophyta</taxon>
        <taxon>Spermatophyta</taxon>
        <taxon>Magnoliopsida</taxon>
        <taxon>eudicotyledons</taxon>
        <taxon>Gunneridae</taxon>
        <taxon>Pentapetalae</taxon>
        <taxon>asterids</taxon>
        <taxon>campanulids</taxon>
        <taxon>Asterales</taxon>
        <taxon>Asteraceae</taxon>
        <taxon>Carduoideae</taxon>
        <taxon>Cardueae</taxon>
        <taxon>Centaureinae</taxon>
        <taxon>Centaurea</taxon>
    </lineage>
</organism>
<evidence type="ECO:0000256" key="2">
    <source>
        <dbReference type="PROSITE-ProRule" id="PRU00708"/>
    </source>
</evidence>
<dbReference type="GO" id="GO:0009451">
    <property type="term" value="P:RNA modification"/>
    <property type="evidence" value="ECO:0007669"/>
    <property type="project" value="InterPro"/>
</dbReference>
<reference evidence="3" key="1">
    <citation type="submission" date="2023-03" db="EMBL/GenBank/DDBJ databases">
        <title>Chromosome-scale reference genome and RAD-based genetic map of yellow starthistle (Centaurea solstitialis) reveal putative structural variation and QTLs associated with invader traits.</title>
        <authorList>
            <person name="Reatini B."/>
            <person name="Cang F.A."/>
            <person name="Jiang Q."/>
            <person name="Mckibben M.T.W."/>
            <person name="Barker M.S."/>
            <person name="Rieseberg L.H."/>
            <person name="Dlugosch K.M."/>
        </authorList>
    </citation>
    <scope>NUCLEOTIDE SEQUENCE</scope>
    <source>
        <strain evidence="3">CAN-66</strain>
        <tissue evidence="3">Leaf</tissue>
    </source>
</reference>
<feature type="repeat" description="PPR" evidence="2">
    <location>
        <begin position="60"/>
        <end position="94"/>
    </location>
</feature>
<evidence type="ECO:0008006" key="5">
    <source>
        <dbReference type="Google" id="ProtNLM"/>
    </source>
</evidence>
<dbReference type="PROSITE" id="PS51375">
    <property type="entry name" value="PPR"/>
    <property type="match status" value="2"/>
</dbReference>
<protein>
    <recommendedName>
        <fullName evidence="5">Pentatricopeptide repeat-containing protein</fullName>
    </recommendedName>
</protein>
<sequence>MGYMLHRLRNGDIKAALDVFDETPLKNSVLWNSIISGYVKHEFICVACQMFDEMPRRDIVSISWTSMLNGYAKRRRLDEAKSLFDAMTDKNVVCWNSMLLGMLGSRKLKTPRGCLTKFLRKKSVFWVSLIEGCFCNGLVGEAEKLFSSCRFEDNLINNVMLTGYVENGDLKSLWKLFIGMSELEVVYCMDYADSRYVKNGRLEEALELLKKMSKHMVVSCMEQRFFRDMHRIMIYLKLGCFSTRFIIKIRTTWNIMICG</sequence>
<dbReference type="Gene3D" id="1.25.40.10">
    <property type="entry name" value="Tetratricopeptide repeat domain"/>
    <property type="match status" value="2"/>
</dbReference>
<dbReference type="GO" id="GO:0003723">
    <property type="term" value="F:RNA binding"/>
    <property type="evidence" value="ECO:0007669"/>
    <property type="project" value="InterPro"/>
</dbReference>
<dbReference type="InterPro" id="IPR046960">
    <property type="entry name" value="PPR_At4g14850-like_plant"/>
</dbReference>
<keyword evidence="4" id="KW-1185">Reference proteome</keyword>
<feature type="repeat" description="PPR" evidence="2">
    <location>
        <begin position="27"/>
        <end position="57"/>
    </location>
</feature>
<accession>A0AA38WN58</accession>
<dbReference type="Proteomes" id="UP001172457">
    <property type="component" value="Chromosome 3"/>
</dbReference>
<evidence type="ECO:0000313" key="3">
    <source>
        <dbReference type="EMBL" id="KAJ9558605.1"/>
    </source>
</evidence>
<dbReference type="EMBL" id="JARYMX010000003">
    <property type="protein sequence ID" value="KAJ9558605.1"/>
    <property type="molecule type" value="Genomic_DNA"/>
</dbReference>
<name>A0AA38WN58_9ASTR</name>
<evidence type="ECO:0000256" key="1">
    <source>
        <dbReference type="ARBA" id="ARBA00022737"/>
    </source>
</evidence>
<dbReference type="Pfam" id="PF01535">
    <property type="entry name" value="PPR"/>
    <property type="match status" value="5"/>
</dbReference>
<dbReference type="AlphaFoldDB" id="A0AA38WN58"/>
<comment type="caution">
    <text evidence="3">The sequence shown here is derived from an EMBL/GenBank/DDBJ whole genome shotgun (WGS) entry which is preliminary data.</text>
</comment>
<proteinExistence type="predicted"/>
<evidence type="ECO:0000313" key="4">
    <source>
        <dbReference type="Proteomes" id="UP001172457"/>
    </source>
</evidence>
<keyword evidence="1" id="KW-0677">Repeat</keyword>
<dbReference type="InterPro" id="IPR011990">
    <property type="entry name" value="TPR-like_helical_dom_sf"/>
</dbReference>
<dbReference type="PANTHER" id="PTHR47926">
    <property type="entry name" value="PENTATRICOPEPTIDE REPEAT-CONTAINING PROTEIN"/>
    <property type="match status" value="1"/>
</dbReference>
<dbReference type="InterPro" id="IPR002885">
    <property type="entry name" value="PPR_rpt"/>
</dbReference>
<gene>
    <name evidence="3" type="ORF">OSB04_013219</name>
</gene>
<dbReference type="NCBIfam" id="TIGR00756">
    <property type="entry name" value="PPR"/>
    <property type="match status" value="3"/>
</dbReference>